<dbReference type="EMBL" id="FNEK01000133">
    <property type="protein sequence ID" value="SDL93083.1"/>
    <property type="molecule type" value="Genomic_DNA"/>
</dbReference>
<sequence>MENYADLMFRGAVAELQKTEGTFEKYQTAYKHRTSTELGPDEIGFIRRRDSFYLASITDDGWPYIQHRGGARGFVHVVGPNRLACGDYRGNRQFITMGNLQAEERVSLFFMDYMNHARLKVQGKASLKSVSEADPDLVTRLGSSEVPAERILVIDVVAIDWNCPKYIPTLYPEDALREVVGPQIAKLQAENEALKSEVARIRGA</sequence>
<name>A0A1G9P3E1_9RHOB</name>
<dbReference type="Proteomes" id="UP000199382">
    <property type="component" value="Unassembled WGS sequence"/>
</dbReference>
<dbReference type="AlphaFoldDB" id="A0A1G9P3E1"/>
<dbReference type="STRING" id="571298.SAMN04488026_11338"/>
<dbReference type="OrthoDB" id="9790331at2"/>
<protein>
    <recommendedName>
        <fullName evidence="1">Pyridoxamine 5'-phosphate oxidase N-terminal domain-containing protein</fullName>
    </recommendedName>
</protein>
<organism evidence="2 3">
    <name type="scientific">Aliiruegeria lutimaris</name>
    <dbReference type="NCBI Taxonomy" id="571298"/>
    <lineage>
        <taxon>Bacteria</taxon>
        <taxon>Pseudomonadati</taxon>
        <taxon>Pseudomonadota</taxon>
        <taxon>Alphaproteobacteria</taxon>
        <taxon>Rhodobacterales</taxon>
        <taxon>Roseobacteraceae</taxon>
        <taxon>Aliiruegeria</taxon>
    </lineage>
</organism>
<dbReference type="InterPro" id="IPR011576">
    <property type="entry name" value="Pyridox_Oxase_N"/>
</dbReference>
<reference evidence="2 3" key="1">
    <citation type="submission" date="2016-10" db="EMBL/GenBank/DDBJ databases">
        <authorList>
            <person name="de Groot N.N."/>
        </authorList>
    </citation>
    <scope>NUCLEOTIDE SEQUENCE [LARGE SCALE GENOMIC DNA]</scope>
    <source>
        <strain evidence="2 3">DSM 25294</strain>
    </source>
</reference>
<evidence type="ECO:0000313" key="2">
    <source>
        <dbReference type="EMBL" id="SDL93083.1"/>
    </source>
</evidence>
<dbReference type="Gene3D" id="2.30.110.10">
    <property type="entry name" value="Electron Transport, Fmn-binding Protein, Chain A"/>
    <property type="match status" value="1"/>
</dbReference>
<dbReference type="PANTHER" id="PTHR42815">
    <property type="entry name" value="FAD-BINDING, PUTATIVE (AFU_ORTHOLOGUE AFUA_6G07600)-RELATED"/>
    <property type="match status" value="1"/>
</dbReference>
<feature type="domain" description="Pyridoxamine 5'-phosphate oxidase N-terminal" evidence="1">
    <location>
        <begin position="45"/>
        <end position="152"/>
    </location>
</feature>
<proteinExistence type="predicted"/>
<dbReference type="Pfam" id="PF01243">
    <property type="entry name" value="PNPOx_N"/>
    <property type="match status" value="1"/>
</dbReference>
<dbReference type="RefSeq" id="WP_093164849.1">
    <property type="nucleotide sequence ID" value="NZ_FNEK01000133.1"/>
</dbReference>
<dbReference type="InterPro" id="IPR012349">
    <property type="entry name" value="Split_barrel_FMN-bd"/>
</dbReference>
<dbReference type="SUPFAM" id="SSF50475">
    <property type="entry name" value="FMN-binding split barrel"/>
    <property type="match status" value="1"/>
</dbReference>
<evidence type="ECO:0000313" key="3">
    <source>
        <dbReference type="Proteomes" id="UP000199382"/>
    </source>
</evidence>
<keyword evidence="3" id="KW-1185">Reference proteome</keyword>
<evidence type="ECO:0000259" key="1">
    <source>
        <dbReference type="Pfam" id="PF01243"/>
    </source>
</evidence>
<accession>A0A1G9P3E1</accession>
<dbReference type="PANTHER" id="PTHR42815:SF2">
    <property type="entry name" value="FAD-BINDING, PUTATIVE (AFU_ORTHOLOGUE AFUA_6G07600)-RELATED"/>
    <property type="match status" value="1"/>
</dbReference>
<gene>
    <name evidence="2" type="ORF">SAMN04488026_11338</name>
</gene>